<dbReference type="PIRSF" id="PIRSF001435">
    <property type="entry name" value="Nth"/>
    <property type="match status" value="1"/>
</dbReference>
<evidence type="ECO:0000256" key="3">
    <source>
        <dbReference type="ARBA" id="ARBA00023004"/>
    </source>
</evidence>
<evidence type="ECO:0000256" key="5">
    <source>
        <dbReference type="SAM" id="MobiDB-lite"/>
    </source>
</evidence>
<evidence type="ECO:0000256" key="4">
    <source>
        <dbReference type="ARBA" id="ARBA00023014"/>
    </source>
</evidence>
<evidence type="ECO:0000256" key="1">
    <source>
        <dbReference type="ARBA" id="ARBA00022485"/>
    </source>
</evidence>
<dbReference type="Gene3D" id="1.10.340.30">
    <property type="entry name" value="Hypothetical protein, domain 2"/>
    <property type="match status" value="2"/>
</dbReference>
<dbReference type="GO" id="GO:0046872">
    <property type="term" value="F:metal ion binding"/>
    <property type="evidence" value="ECO:0007669"/>
    <property type="project" value="UniProtKB-KW"/>
</dbReference>
<evidence type="ECO:0000313" key="7">
    <source>
        <dbReference type="EMBL" id="ADH86248.1"/>
    </source>
</evidence>
<dbReference type="InterPro" id="IPR023170">
    <property type="entry name" value="HhH_base_excis_C"/>
</dbReference>
<keyword evidence="3" id="KW-0408">Iron</keyword>
<dbReference type="HOGENOM" id="CLU_012862_6_0_7"/>
<dbReference type="Proteomes" id="UP000001508">
    <property type="component" value="Chromosome"/>
</dbReference>
<sequence>MHPLAAIYRQLQDFFGPQHWWPGDTPLEIMVGAVLTQNTSWGNVEKAIDNLKAAGLLPTTLATTNHPSGKTGDSPPREPGDGDGATGQQGRAANNFGEPDQNQCLLALRQLPPEVLAELIRPAGYYNLKARRLHNLLACIADGYGRVENFLALAANDLRQQLLAVKGIGPETADSICLYAAGKPIFVVDAYTHRIFSRHQLLPEEADYHAIQEIFTDALPADPVLYNEYHALIVRLGKEFCKKRNPRCPECPLHRPTD</sequence>
<feature type="domain" description="HhH-GPD" evidence="6">
    <location>
        <begin position="35"/>
        <end position="239"/>
    </location>
</feature>
<dbReference type="KEGG" id="dak:DaAHT2_1553"/>
<dbReference type="InterPro" id="IPR011257">
    <property type="entry name" value="DNA_glycosylase"/>
</dbReference>
<dbReference type="RefSeq" id="WP_013163775.1">
    <property type="nucleotide sequence ID" value="NC_014216.1"/>
</dbReference>
<evidence type="ECO:0000313" key="8">
    <source>
        <dbReference type="Proteomes" id="UP000001508"/>
    </source>
</evidence>
<dbReference type="eggNOG" id="COG2231">
    <property type="taxonomic scope" value="Bacteria"/>
</dbReference>
<feature type="region of interest" description="Disordered" evidence="5">
    <location>
        <begin position="60"/>
        <end position="96"/>
    </location>
</feature>
<name>D6Z3X3_DESAT</name>
<organism evidence="7 8">
    <name type="scientific">Desulfurivibrio alkaliphilus (strain DSM 19089 / UNIQEM U267 / AHT2)</name>
    <dbReference type="NCBI Taxonomy" id="589865"/>
    <lineage>
        <taxon>Bacteria</taxon>
        <taxon>Pseudomonadati</taxon>
        <taxon>Thermodesulfobacteriota</taxon>
        <taxon>Desulfobulbia</taxon>
        <taxon>Desulfobulbales</taxon>
        <taxon>Desulfobulbaceae</taxon>
        <taxon>Desulfurivibrio</taxon>
    </lineage>
</organism>
<dbReference type="EMBL" id="CP001940">
    <property type="protein sequence ID" value="ADH86248.1"/>
    <property type="molecule type" value="Genomic_DNA"/>
</dbReference>
<keyword evidence="1" id="KW-0004">4Fe-4S</keyword>
<dbReference type="SMART" id="SM00478">
    <property type="entry name" value="ENDO3c"/>
    <property type="match status" value="1"/>
</dbReference>
<dbReference type="InParanoid" id="D6Z3X3"/>
<keyword evidence="4" id="KW-0411">Iron-sulfur</keyword>
<keyword evidence="2" id="KW-0479">Metal-binding</keyword>
<dbReference type="STRING" id="589865.DaAHT2_1553"/>
<dbReference type="Pfam" id="PF00730">
    <property type="entry name" value="HhH-GPD"/>
    <property type="match status" value="1"/>
</dbReference>
<dbReference type="InterPro" id="IPR003265">
    <property type="entry name" value="HhH-GPD_domain"/>
</dbReference>
<dbReference type="GO" id="GO:0051539">
    <property type="term" value="F:4 iron, 4 sulfur cluster binding"/>
    <property type="evidence" value="ECO:0007669"/>
    <property type="project" value="UniProtKB-KW"/>
</dbReference>
<proteinExistence type="predicted"/>
<evidence type="ECO:0000256" key="2">
    <source>
        <dbReference type="ARBA" id="ARBA00022723"/>
    </source>
</evidence>
<accession>D6Z3X3</accession>
<dbReference type="PANTHER" id="PTHR10359">
    <property type="entry name" value="A/G-SPECIFIC ADENINE GLYCOSYLASE/ENDONUCLEASE III"/>
    <property type="match status" value="1"/>
</dbReference>
<protein>
    <submittedName>
        <fullName evidence="7">HhH-GPD family protein</fullName>
    </submittedName>
</protein>
<gene>
    <name evidence="7" type="ordered locus">DaAHT2_1553</name>
</gene>
<dbReference type="SUPFAM" id="SSF48150">
    <property type="entry name" value="DNA-glycosylase"/>
    <property type="match status" value="1"/>
</dbReference>
<dbReference type="AlphaFoldDB" id="D6Z3X3"/>
<dbReference type="PANTHER" id="PTHR10359:SF19">
    <property type="entry name" value="DNA REPAIR GLYCOSYLASE MJ1434-RELATED"/>
    <property type="match status" value="1"/>
</dbReference>
<evidence type="ECO:0000259" key="6">
    <source>
        <dbReference type="SMART" id="SM00478"/>
    </source>
</evidence>
<dbReference type="GO" id="GO:0006284">
    <property type="term" value="P:base-excision repair"/>
    <property type="evidence" value="ECO:0007669"/>
    <property type="project" value="InterPro"/>
</dbReference>
<dbReference type="GO" id="GO:0003824">
    <property type="term" value="F:catalytic activity"/>
    <property type="evidence" value="ECO:0007669"/>
    <property type="project" value="InterPro"/>
</dbReference>
<dbReference type="CDD" id="cd00056">
    <property type="entry name" value="ENDO3c"/>
    <property type="match status" value="1"/>
</dbReference>
<keyword evidence="8" id="KW-1185">Reference proteome</keyword>
<dbReference type="Gene3D" id="1.10.1670.10">
    <property type="entry name" value="Helix-hairpin-Helix base-excision DNA repair enzymes (C-terminal)"/>
    <property type="match status" value="1"/>
</dbReference>
<dbReference type="FunCoup" id="D6Z3X3">
    <property type="interactions" value="332"/>
</dbReference>
<reference evidence="8" key="1">
    <citation type="submission" date="2010-02" db="EMBL/GenBank/DDBJ databases">
        <title>Complete sequence of Desulfurivibrio alkaliphilus AHT2.</title>
        <authorList>
            <consortium name="US DOE Joint Genome Institute"/>
            <person name="Pitluck S."/>
            <person name="Chertkov O."/>
            <person name="Detter J.C."/>
            <person name="Han C."/>
            <person name="Tapia R."/>
            <person name="Larimer F."/>
            <person name="Land M."/>
            <person name="Hauser L."/>
            <person name="Kyrpides N."/>
            <person name="Mikhailova N."/>
            <person name="Sorokin D.Y."/>
            <person name="Muyzer G."/>
            <person name="Woyke T."/>
        </authorList>
    </citation>
    <scope>NUCLEOTIDE SEQUENCE [LARGE SCALE GENOMIC DNA]</scope>
    <source>
        <strain evidence="8">DSM 19089 / UNIQEM U267 / AHT2</strain>
    </source>
</reference>